<keyword evidence="3" id="KW-1185">Reference proteome</keyword>
<evidence type="ECO:0000313" key="2">
    <source>
        <dbReference type="EMBL" id="PWI26810.1"/>
    </source>
</evidence>
<keyword evidence="1" id="KW-0812">Transmembrane</keyword>
<feature type="transmembrane region" description="Helical" evidence="1">
    <location>
        <begin position="6"/>
        <end position="24"/>
    </location>
</feature>
<keyword evidence="1" id="KW-0472">Membrane</keyword>
<accession>A0A2U3AQH5</accession>
<name>A0A2U3AQH5_9BACL</name>
<dbReference type="Pfam" id="PF11877">
    <property type="entry name" value="DUF3397"/>
    <property type="match status" value="1"/>
</dbReference>
<feature type="transmembrane region" description="Helical" evidence="1">
    <location>
        <begin position="62"/>
        <end position="82"/>
    </location>
</feature>
<dbReference type="Proteomes" id="UP000245938">
    <property type="component" value="Unassembled WGS sequence"/>
</dbReference>
<dbReference type="RefSeq" id="WP_109304433.1">
    <property type="nucleotide sequence ID" value="NZ_BJUF01000001.1"/>
</dbReference>
<comment type="caution">
    <text evidence="2">The sequence shown here is derived from an EMBL/GenBank/DDBJ whole genome shotgun (WGS) entry which is preliminary data.</text>
</comment>
<sequence length="128" mass="14930">MAVISWIVQAILICPWIVWGLLFIGLKKSKRGQQNAFQFASDVTTFILLWSITVIIELFFNINIMMLPIIVAIILAIILLLIEWRTHTELDVIKFIKKIWRIFFIVLTISYIVIVLSYGVVKIIHLFQ</sequence>
<organism evidence="2 3">
    <name type="scientific">Kurthia sibirica</name>
    <dbReference type="NCBI Taxonomy" id="202750"/>
    <lineage>
        <taxon>Bacteria</taxon>
        <taxon>Bacillati</taxon>
        <taxon>Bacillota</taxon>
        <taxon>Bacilli</taxon>
        <taxon>Bacillales</taxon>
        <taxon>Caryophanaceae</taxon>
        <taxon>Kurthia</taxon>
    </lineage>
</organism>
<feature type="transmembrane region" description="Helical" evidence="1">
    <location>
        <begin position="102"/>
        <end position="127"/>
    </location>
</feature>
<dbReference type="InterPro" id="IPR024515">
    <property type="entry name" value="DUF3397"/>
</dbReference>
<evidence type="ECO:0000256" key="1">
    <source>
        <dbReference type="SAM" id="Phobius"/>
    </source>
</evidence>
<keyword evidence="1" id="KW-1133">Transmembrane helix</keyword>
<reference evidence="2 3" key="1">
    <citation type="submission" date="2018-05" db="EMBL/GenBank/DDBJ databases">
        <title>Kurthia sibirica genome sequence.</title>
        <authorList>
            <person name="Maclea K.S."/>
            <person name="Goen A.E."/>
        </authorList>
    </citation>
    <scope>NUCLEOTIDE SEQUENCE [LARGE SCALE GENOMIC DNA]</scope>
    <source>
        <strain evidence="2 3">ATCC 49154</strain>
    </source>
</reference>
<protein>
    <recommendedName>
        <fullName evidence="4">DUF3397 domain-containing protein</fullName>
    </recommendedName>
</protein>
<dbReference type="AlphaFoldDB" id="A0A2U3AQH5"/>
<proteinExistence type="predicted"/>
<evidence type="ECO:0000313" key="3">
    <source>
        <dbReference type="Proteomes" id="UP000245938"/>
    </source>
</evidence>
<feature type="transmembrane region" description="Helical" evidence="1">
    <location>
        <begin position="36"/>
        <end position="56"/>
    </location>
</feature>
<dbReference type="EMBL" id="QFVR01000001">
    <property type="protein sequence ID" value="PWI26810.1"/>
    <property type="molecule type" value="Genomic_DNA"/>
</dbReference>
<gene>
    <name evidence="2" type="ORF">DEX24_00495</name>
</gene>
<evidence type="ECO:0008006" key="4">
    <source>
        <dbReference type="Google" id="ProtNLM"/>
    </source>
</evidence>